<evidence type="ECO:0000313" key="1">
    <source>
        <dbReference type="EMBL" id="KAF3540181.1"/>
    </source>
</evidence>
<sequence length="137" mass="14599">MEELRETDCGEDFSLFHFSGPVAGSNSIPADSIGVLGDFSLQLSGDQAFGDNTMKKKKESTVGEEYSLFAESNSLSGPVAGSNSIPADSIGVLGDFSLQLSGDQAFGDNTMKKKKESTVGEEYSLFAESNSLRFTIF</sequence>
<dbReference type="AlphaFoldDB" id="A0A8S9QHI4"/>
<name>A0A8S9QHI4_BRACR</name>
<dbReference type="EMBL" id="QGKX02001290">
    <property type="protein sequence ID" value="KAF3540181.1"/>
    <property type="molecule type" value="Genomic_DNA"/>
</dbReference>
<evidence type="ECO:0000313" key="2">
    <source>
        <dbReference type="Proteomes" id="UP000712600"/>
    </source>
</evidence>
<comment type="caution">
    <text evidence="1">The sequence shown here is derived from an EMBL/GenBank/DDBJ whole genome shotgun (WGS) entry which is preliminary data.</text>
</comment>
<accession>A0A8S9QHI4</accession>
<dbReference type="Proteomes" id="UP000712600">
    <property type="component" value="Unassembled WGS sequence"/>
</dbReference>
<gene>
    <name evidence="1" type="ORF">F2Q69_00019559</name>
</gene>
<organism evidence="1 2">
    <name type="scientific">Brassica cretica</name>
    <name type="common">Mustard</name>
    <dbReference type="NCBI Taxonomy" id="69181"/>
    <lineage>
        <taxon>Eukaryota</taxon>
        <taxon>Viridiplantae</taxon>
        <taxon>Streptophyta</taxon>
        <taxon>Embryophyta</taxon>
        <taxon>Tracheophyta</taxon>
        <taxon>Spermatophyta</taxon>
        <taxon>Magnoliopsida</taxon>
        <taxon>eudicotyledons</taxon>
        <taxon>Gunneridae</taxon>
        <taxon>Pentapetalae</taxon>
        <taxon>rosids</taxon>
        <taxon>malvids</taxon>
        <taxon>Brassicales</taxon>
        <taxon>Brassicaceae</taxon>
        <taxon>Brassiceae</taxon>
        <taxon>Brassica</taxon>
    </lineage>
</organism>
<reference evidence="1" key="1">
    <citation type="submission" date="2019-12" db="EMBL/GenBank/DDBJ databases">
        <title>Genome sequencing and annotation of Brassica cretica.</title>
        <authorList>
            <person name="Studholme D.J."/>
            <person name="Sarris P."/>
        </authorList>
    </citation>
    <scope>NUCLEOTIDE SEQUENCE</scope>
    <source>
        <strain evidence="1">PFS-109/04</strain>
        <tissue evidence="1">Leaf</tissue>
    </source>
</reference>
<protein>
    <submittedName>
        <fullName evidence="1">Uncharacterized protein</fullName>
    </submittedName>
</protein>
<proteinExistence type="predicted"/>